<dbReference type="RefSeq" id="WP_048848969.1">
    <property type="nucleotide sequence ID" value="NZ_BALE01000020.1"/>
</dbReference>
<evidence type="ECO:0000256" key="7">
    <source>
        <dbReference type="ARBA" id="ARBA00022840"/>
    </source>
</evidence>
<dbReference type="AlphaFoldDB" id="A0A0D6MLU4"/>
<keyword evidence="7" id="KW-0067">ATP-binding</keyword>
<reference evidence="11 12" key="1">
    <citation type="submission" date="2012-10" db="EMBL/GenBank/DDBJ databases">
        <title>Genome sequencing of Tanticharoenia sakaeratensis NBRC 103193.</title>
        <authorList>
            <person name="Azuma Y."/>
            <person name="Hadano H."/>
            <person name="Hirakawa H."/>
            <person name="Matsushita K."/>
        </authorList>
    </citation>
    <scope>NUCLEOTIDE SEQUENCE [LARGE SCALE GENOMIC DNA]</scope>
    <source>
        <strain evidence="11 12">NBRC 103193</strain>
    </source>
</reference>
<evidence type="ECO:0000313" key="11">
    <source>
        <dbReference type="EMBL" id="GAN54416.1"/>
    </source>
</evidence>
<dbReference type="PANTHER" id="PTHR42914">
    <property type="entry name" value="7-CYANO-7-DEAZAGUANINE SYNTHASE"/>
    <property type="match status" value="1"/>
</dbReference>
<dbReference type="GO" id="GO:0016874">
    <property type="term" value="F:ligase activity"/>
    <property type="evidence" value="ECO:0007669"/>
    <property type="project" value="UniProtKB-KW"/>
</dbReference>
<protein>
    <recommendedName>
        <fullName evidence="9">7-cyano-7-deazaguanine synthase</fullName>
        <ecNumber evidence="9">6.3.4.20</ecNumber>
    </recommendedName>
</protein>
<evidence type="ECO:0000256" key="9">
    <source>
        <dbReference type="ARBA" id="ARBA00039149"/>
    </source>
</evidence>
<dbReference type="Gene3D" id="3.40.50.620">
    <property type="entry name" value="HUPs"/>
    <property type="match status" value="1"/>
</dbReference>
<dbReference type="InterPro" id="IPR014729">
    <property type="entry name" value="Rossmann-like_a/b/a_fold"/>
</dbReference>
<comment type="catalytic activity">
    <reaction evidence="10">
        <text>7-carboxy-7-carbaguanine + NH4(+) + 2 ATP = 7-cyano-7-carbaguanine + 2 AMP + 2 diphosphate + 2 H(+)</text>
        <dbReference type="Rhea" id="RHEA:27982"/>
        <dbReference type="ChEBI" id="CHEBI:15378"/>
        <dbReference type="ChEBI" id="CHEBI:28938"/>
        <dbReference type="ChEBI" id="CHEBI:30616"/>
        <dbReference type="ChEBI" id="CHEBI:33019"/>
        <dbReference type="ChEBI" id="CHEBI:45075"/>
        <dbReference type="ChEBI" id="CHEBI:61036"/>
        <dbReference type="ChEBI" id="CHEBI:456215"/>
        <dbReference type="EC" id="6.3.4.20"/>
    </reaction>
</comment>
<accession>A0A0D6MLU4</accession>
<sequence>MRAILLSGGMDSIALGYWKRPEVAITVDYGQRAAEAEMRAAARVSDELGIRHELVRIDCSALGSGDMAGVPALDAAPVPEWWPYRNQMLITFAAMRGIAIGVNELMLGSIASDASHADGRPEFYAMMDKILVGQEGGMRVVAPAIGMTTAELVRASGVPRSLLSWAHSCHFGNLACGACRGCVKHYQVAHEIYGDAY</sequence>
<dbReference type="GO" id="GO:0008616">
    <property type="term" value="P:tRNA queuosine(34) biosynthetic process"/>
    <property type="evidence" value="ECO:0007669"/>
    <property type="project" value="UniProtKB-KW"/>
</dbReference>
<dbReference type="PANTHER" id="PTHR42914:SF1">
    <property type="entry name" value="7-CYANO-7-DEAZAGUANINE SYNTHASE"/>
    <property type="match status" value="1"/>
</dbReference>
<dbReference type="SUPFAM" id="SSF52402">
    <property type="entry name" value="Adenine nucleotide alpha hydrolases-like"/>
    <property type="match status" value="1"/>
</dbReference>
<keyword evidence="5" id="KW-0671">Queuosine biosynthesis</keyword>
<evidence type="ECO:0000256" key="8">
    <source>
        <dbReference type="ARBA" id="ARBA00037993"/>
    </source>
</evidence>
<dbReference type="Pfam" id="PF06508">
    <property type="entry name" value="QueC"/>
    <property type="match status" value="1"/>
</dbReference>
<gene>
    <name evidence="11" type="ORF">Tasa_020_004</name>
</gene>
<keyword evidence="3" id="KW-0479">Metal-binding</keyword>
<evidence type="ECO:0000256" key="2">
    <source>
        <dbReference type="ARBA" id="ARBA00022598"/>
    </source>
</evidence>
<organism evidence="11 12">
    <name type="scientific">Tanticharoenia sakaeratensis NBRC 103193</name>
    <dbReference type="NCBI Taxonomy" id="1231623"/>
    <lineage>
        <taxon>Bacteria</taxon>
        <taxon>Pseudomonadati</taxon>
        <taxon>Pseudomonadota</taxon>
        <taxon>Alphaproteobacteria</taxon>
        <taxon>Acetobacterales</taxon>
        <taxon>Acetobacteraceae</taxon>
        <taxon>Tanticharoenia</taxon>
    </lineage>
</organism>
<evidence type="ECO:0000256" key="4">
    <source>
        <dbReference type="ARBA" id="ARBA00022741"/>
    </source>
</evidence>
<dbReference type="EMBL" id="BALE01000020">
    <property type="protein sequence ID" value="GAN54416.1"/>
    <property type="molecule type" value="Genomic_DNA"/>
</dbReference>
<evidence type="ECO:0000256" key="1">
    <source>
        <dbReference type="ARBA" id="ARBA00005061"/>
    </source>
</evidence>
<keyword evidence="6" id="KW-0862">Zinc</keyword>
<name>A0A0D6MLU4_9PROT</name>
<proteinExistence type="inferred from homology"/>
<keyword evidence="2" id="KW-0436">Ligase</keyword>
<dbReference type="OrthoDB" id="1426978at2"/>
<dbReference type="GO" id="GO:0005524">
    <property type="term" value="F:ATP binding"/>
    <property type="evidence" value="ECO:0007669"/>
    <property type="project" value="UniProtKB-KW"/>
</dbReference>
<evidence type="ECO:0000256" key="10">
    <source>
        <dbReference type="ARBA" id="ARBA00047890"/>
    </source>
</evidence>
<evidence type="ECO:0000313" key="12">
    <source>
        <dbReference type="Proteomes" id="UP000032679"/>
    </source>
</evidence>
<dbReference type="InterPro" id="IPR018317">
    <property type="entry name" value="QueC"/>
</dbReference>
<evidence type="ECO:0000256" key="5">
    <source>
        <dbReference type="ARBA" id="ARBA00022785"/>
    </source>
</evidence>
<evidence type="ECO:0000256" key="3">
    <source>
        <dbReference type="ARBA" id="ARBA00022723"/>
    </source>
</evidence>
<comment type="pathway">
    <text evidence="1">Purine metabolism; 7-cyano-7-deazaguanine biosynthesis.</text>
</comment>
<keyword evidence="4" id="KW-0547">Nucleotide-binding</keyword>
<dbReference type="EC" id="6.3.4.20" evidence="9"/>
<dbReference type="Proteomes" id="UP000032679">
    <property type="component" value="Unassembled WGS sequence"/>
</dbReference>
<keyword evidence="12" id="KW-1185">Reference proteome</keyword>
<comment type="similarity">
    <text evidence="8">Belongs to the QueC family.</text>
</comment>
<dbReference type="GO" id="GO:0046872">
    <property type="term" value="F:metal ion binding"/>
    <property type="evidence" value="ECO:0007669"/>
    <property type="project" value="UniProtKB-KW"/>
</dbReference>
<evidence type="ECO:0000256" key="6">
    <source>
        <dbReference type="ARBA" id="ARBA00022833"/>
    </source>
</evidence>
<comment type="caution">
    <text evidence="11">The sequence shown here is derived from an EMBL/GenBank/DDBJ whole genome shotgun (WGS) entry which is preliminary data.</text>
</comment>
<dbReference type="STRING" id="1231623.Tasa_020_004"/>